<organism evidence="1 2">
    <name type="scientific">Paraburkholderia polaris</name>
    <dbReference type="NCBI Taxonomy" id="2728848"/>
    <lineage>
        <taxon>Bacteria</taxon>
        <taxon>Pseudomonadati</taxon>
        <taxon>Pseudomonadota</taxon>
        <taxon>Betaproteobacteria</taxon>
        <taxon>Burkholderiales</taxon>
        <taxon>Burkholderiaceae</taxon>
        <taxon>Paraburkholderia</taxon>
    </lineage>
</organism>
<comment type="caution">
    <text evidence="1">The sequence shown here is derived from an EMBL/GenBank/DDBJ whole genome shotgun (WGS) entry which is preliminary data.</text>
</comment>
<protein>
    <submittedName>
        <fullName evidence="1">Uncharacterized protein</fullName>
    </submittedName>
</protein>
<evidence type="ECO:0000313" key="2">
    <source>
        <dbReference type="Proteomes" id="UP000544134"/>
    </source>
</evidence>
<dbReference type="Proteomes" id="UP000544134">
    <property type="component" value="Unassembled WGS sequence"/>
</dbReference>
<reference evidence="1 2" key="1">
    <citation type="submission" date="2020-04" db="EMBL/GenBank/DDBJ databases">
        <title>Paraburkholderia sp. RP-4-7 isolated from soil.</title>
        <authorList>
            <person name="Dahal R.H."/>
        </authorList>
    </citation>
    <scope>NUCLEOTIDE SEQUENCE [LARGE SCALE GENOMIC DNA]</scope>
    <source>
        <strain evidence="1 2">RP-4-7</strain>
    </source>
</reference>
<accession>A0A848IWR6</accession>
<proteinExistence type="predicted"/>
<gene>
    <name evidence="1" type="ORF">HHL24_41405</name>
</gene>
<evidence type="ECO:0000313" key="1">
    <source>
        <dbReference type="EMBL" id="NMM04294.1"/>
    </source>
</evidence>
<dbReference type="RefSeq" id="WP_169491052.1">
    <property type="nucleotide sequence ID" value="NZ_JABBGJ010000080.1"/>
</dbReference>
<name>A0A848IWR6_9BURK</name>
<dbReference type="EMBL" id="JABBGJ010000080">
    <property type="protein sequence ID" value="NMM04294.1"/>
    <property type="molecule type" value="Genomic_DNA"/>
</dbReference>
<sequence>MTLLAEVDRAMGTLSGTAKACVLRRQRDVFGDTRFERLGSISGAPVQPAQERHLSRPCVVQTKTPFDEGGDDRHAPCTAPPGGPVSSASTASIKAISMAPSACTTSTLDCVTQWEVTARAQTISDADLLPVIEQMLDQFPFAILGVHADSGSE</sequence>
<keyword evidence="2" id="KW-1185">Reference proteome</keyword>
<dbReference type="AlphaFoldDB" id="A0A848IWR6"/>